<feature type="domain" description="Tudor" evidence="1">
    <location>
        <begin position="78"/>
        <end position="136"/>
    </location>
</feature>
<dbReference type="Gene3D" id="2.30.30.140">
    <property type="match status" value="1"/>
</dbReference>
<keyword evidence="3" id="KW-1185">Reference proteome</keyword>
<dbReference type="InterPro" id="IPR002999">
    <property type="entry name" value="Tudor"/>
</dbReference>
<accession>A0A834I4W1</accession>
<dbReference type="Pfam" id="PF00567">
    <property type="entry name" value="TUDOR"/>
    <property type="match status" value="1"/>
</dbReference>
<organism evidence="2 3">
    <name type="scientific">Rhynchophorus ferrugineus</name>
    <name type="common">Red palm weevil</name>
    <name type="synonym">Curculio ferrugineus</name>
    <dbReference type="NCBI Taxonomy" id="354439"/>
    <lineage>
        <taxon>Eukaryota</taxon>
        <taxon>Metazoa</taxon>
        <taxon>Ecdysozoa</taxon>
        <taxon>Arthropoda</taxon>
        <taxon>Hexapoda</taxon>
        <taxon>Insecta</taxon>
        <taxon>Pterygota</taxon>
        <taxon>Neoptera</taxon>
        <taxon>Endopterygota</taxon>
        <taxon>Coleoptera</taxon>
        <taxon>Polyphaga</taxon>
        <taxon>Cucujiformia</taxon>
        <taxon>Curculionidae</taxon>
        <taxon>Dryophthorinae</taxon>
        <taxon>Rhynchophorus</taxon>
    </lineage>
</organism>
<comment type="caution">
    <text evidence="2">The sequence shown here is derived from an EMBL/GenBank/DDBJ whole genome shotgun (WGS) entry which is preliminary data.</text>
</comment>
<dbReference type="SUPFAM" id="SSF63748">
    <property type="entry name" value="Tudor/PWWP/MBT"/>
    <property type="match status" value="1"/>
</dbReference>
<dbReference type="Gene3D" id="2.40.50.90">
    <property type="match status" value="1"/>
</dbReference>
<dbReference type="AlphaFoldDB" id="A0A834I4W1"/>
<dbReference type="Proteomes" id="UP000625711">
    <property type="component" value="Unassembled WGS sequence"/>
</dbReference>
<reference evidence="2" key="1">
    <citation type="submission" date="2020-08" db="EMBL/GenBank/DDBJ databases">
        <title>Genome sequencing and assembly of the red palm weevil Rhynchophorus ferrugineus.</title>
        <authorList>
            <person name="Dias G.B."/>
            <person name="Bergman C.M."/>
            <person name="Manee M."/>
        </authorList>
    </citation>
    <scope>NUCLEOTIDE SEQUENCE</scope>
    <source>
        <strain evidence="2">AA-2017</strain>
        <tissue evidence="2">Whole larva</tissue>
    </source>
</reference>
<dbReference type="GO" id="GO:0005737">
    <property type="term" value="C:cytoplasm"/>
    <property type="evidence" value="ECO:0007669"/>
    <property type="project" value="UniProtKB-ARBA"/>
</dbReference>
<evidence type="ECO:0000313" key="2">
    <source>
        <dbReference type="EMBL" id="KAF7272647.1"/>
    </source>
</evidence>
<gene>
    <name evidence="2" type="ORF">GWI33_014586</name>
</gene>
<proteinExistence type="predicted"/>
<evidence type="ECO:0000259" key="1">
    <source>
        <dbReference type="PROSITE" id="PS50304"/>
    </source>
</evidence>
<dbReference type="PROSITE" id="PS50304">
    <property type="entry name" value="TUDOR"/>
    <property type="match status" value="1"/>
</dbReference>
<dbReference type="OrthoDB" id="10034606at2759"/>
<evidence type="ECO:0000313" key="3">
    <source>
        <dbReference type="Proteomes" id="UP000625711"/>
    </source>
</evidence>
<dbReference type="EMBL" id="JAACXV010013731">
    <property type="protein sequence ID" value="KAF7272647.1"/>
    <property type="molecule type" value="Genomic_DNA"/>
</dbReference>
<name>A0A834I4W1_RHYFE</name>
<protein>
    <recommendedName>
        <fullName evidence="1">Tudor domain-containing protein</fullName>
    </recommendedName>
</protein>
<dbReference type="InterPro" id="IPR035437">
    <property type="entry name" value="SNase_OB-fold_sf"/>
</dbReference>
<dbReference type="PANTHER" id="PTHR16442">
    <property type="entry name" value="RING FINGER PROTEIN 17"/>
    <property type="match status" value="1"/>
</dbReference>
<dbReference type="PANTHER" id="PTHR16442:SF1">
    <property type="entry name" value="RING FINGER PROTEIN 17"/>
    <property type="match status" value="1"/>
</dbReference>
<sequence>MINVLEYIAYQEQIPMSYCYDREAWEGDKDYRMIVTNVFSPSQFWVVSRIQQHDLFHRYMQYHYNMLEGDSFKLSCYSVPCTEFCVIKTNGSFYRAMLVSMDLDRRIVRVFLVDYGISTQVNTDNLYLLFKELRKVPMFAIRATLSDLGPYESSTWSPDAIEAFRKMVMNKALKCKLKYLDDLNAIVELDELDEYHDQTGERNLIKKTLIDKKFAEPLVDALEVHDLELRNHLFKQVEAGVDCDPDLSEKMLKDITASYPYIGEILINNVSIFGN</sequence>